<reference evidence="2" key="1">
    <citation type="journal article" date="2014" name="Stand. Genomic Sci.">
        <title>Genome sequence of the exopolysaccharide-producing Salipiger mucosus type strain (DSM 16094(T)), a moderately halophilic member of the Roseobacter clade.</title>
        <authorList>
            <person name="Riedel T."/>
            <person name="Spring S."/>
            <person name="Fiebig A."/>
            <person name="Petersen J."/>
            <person name="Kyrpides N.C."/>
            <person name="Goker M."/>
            <person name="Klenk H.P."/>
        </authorList>
    </citation>
    <scope>NUCLEOTIDE SEQUENCE [LARGE SCALE GENOMIC DNA]</scope>
    <source>
        <strain evidence="2">DSM 16094</strain>
    </source>
</reference>
<name>S9SFV0_9RHOB</name>
<dbReference type="RefSeq" id="WP_020040884.1">
    <property type="nucleotide sequence ID" value="NZ_KE557273.1"/>
</dbReference>
<dbReference type="OrthoDB" id="7874733at2"/>
<sequence>MCLTTQALFLFLSLLPEDRLEVTPDRITVRAEVRDAVWLAKGEQWCTSAPQLDATIRLKRGTAL</sequence>
<dbReference type="HOGENOM" id="CLU_2823331_0_0_5"/>
<dbReference type="EMBL" id="APVH01000010">
    <property type="protein sequence ID" value="EPX85139.1"/>
    <property type="molecule type" value="Genomic_DNA"/>
</dbReference>
<evidence type="ECO:0000313" key="2">
    <source>
        <dbReference type="Proteomes" id="UP000015347"/>
    </source>
</evidence>
<protein>
    <submittedName>
        <fullName evidence="1">Uncharacterized protein</fullName>
    </submittedName>
</protein>
<comment type="caution">
    <text evidence="1">The sequence shown here is derived from an EMBL/GenBank/DDBJ whole genome shotgun (WGS) entry which is preliminary data.</text>
</comment>
<dbReference type="eggNOG" id="ENOG503319B">
    <property type="taxonomic scope" value="Bacteria"/>
</dbReference>
<dbReference type="Proteomes" id="UP000015347">
    <property type="component" value="Unassembled WGS sequence"/>
</dbReference>
<organism evidence="1 2">
    <name type="scientific">Salipiger mucosus DSM 16094</name>
    <dbReference type="NCBI Taxonomy" id="1123237"/>
    <lineage>
        <taxon>Bacteria</taxon>
        <taxon>Pseudomonadati</taxon>
        <taxon>Pseudomonadota</taxon>
        <taxon>Alphaproteobacteria</taxon>
        <taxon>Rhodobacterales</taxon>
        <taxon>Roseobacteraceae</taxon>
        <taxon>Salipiger</taxon>
    </lineage>
</organism>
<gene>
    <name evidence="1" type="ORF">Salmuc_01095</name>
</gene>
<proteinExistence type="predicted"/>
<keyword evidence="2" id="KW-1185">Reference proteome</keyword>
<evidence type="ECO:0000313" key="1">
    <source>
        <dbReference type="EMBL" id="EPX85139.1"/>
    </source>
</evidence>
<dbReference type="AlphaFoldDB" id="S9SFV0"/>
<accession>S9SFV0</accession>